<sequence length="279" mass="32669">MIRFIILFGFTYLFMHLHITGDISKYINMKYSFLSFSMIFVLGFLSIYQLYKWNMEGKEKEQSCDCGHDHSHDENTLLKKVFVYGILIFPLVTGIFLPIATLNSNIVKAKGFHFAMIDKDTDQYSNHEILRPNTKLYYGASQYQKMLASDLKKYSSPDKLVLNDGNYLRALETIYNYPGEFTNKTISMKGFVYHGDALKKNQLFLFRFGIIHCIADAGVFGMMVEFPKDVKYKDDDWLRVEGKLSTIYYQPFKQTIPYLKVTKWTKVKAPKDQYVYRKS</sequence>
<dbReference type="Pfam" id="PF09323">
    <property type="entry name" value="DUF1980"/>
    <property type="match status" value="1"/>
</dbReference>
<accession>A0A4R2P2W6</accession>
<evidence type="ECO:0000313" key="4">
    <source>
        <dbReference type="EMBL" id="TCP28972.1"/>
    </source>
</evidence>
<dbReference type="EMBL" id="SLXK01000013">
    <property type="protein sequence ID" value="TCP28972.1"/>
    <property type="molecule type" value="Genomic_DNA"/>
</dbReference>
<feature type="domain" description="DUF1980" evidence="3">
    <location>
        <begin position="137"/>
        <end position="277"/>
    </location>
</feature>
<dbReference type="NCBIfam" id="TIGR03943">
    <property type="entry name" value="TIGR03943 family putative permease subunit"/>
    <property type="match status" value="1"/>
</dbReference>
<dbReference type="AlphaFoldDB" id="A0A4R2P2W6"/>
<dbReference type="PANTHER" id="PTHR40047:SF1">
    <property type="entry name" value="UPF0703 PROTEIN YCGQ"/>
    <property type="match status" value="1"/>
</dbReference>
<dbReference type="PANTHER" id="PTHR40047">
    <property type="entry name" value="UPF0703 PROTEIN YCGQ"/>
    <property type="match status" value="1"/>
</dbReference>
<evidence type="ECO:0000313" key="5">
    <source>
        <dbReference type="Proteomes" id="UP000295416"/>
    </source>
</evidence>
<name>A0A4R2P2W6_9BACL</name>
<dbReference type="InterPro" id="IPR052955">
    <property type="entry name" value="UPF0703_membrane_permease"/>
</dbReference>
<dbReference type="InterPro" id="IPR048493">
    <property type="entry name" value="DUF1980_N"/>
</dbReference>
<keyword evidence="1" id="KW-1133">Transmembrane helix</keyword>
<dbReference type="Proteomes" id="UP000295416">
    <property type="component" value="Unassembled WGS sequence"/>
</dbReference>
<evidence type="ECO:0000256" key="1">
    <source>
        <dbReference type="SAM" id="Phobius"/>
    </source>
</evidence>
<feature type="domain" description="DUF1980" evidence="2">
    <location>
        <begin position="2"/>
        <end position="113"/>
    </location>
</feature>
<dbReference type="RefSeq" id="WP_132746090.1">
    <property type="nucleotide sequence ID" value="NZ_SLXK01000013.1"/>
</dbReference>
<dbReference type="InterPro" id="IPR048447">
    <property type="entry name" value="DUF1980_C"/>
</dbReference>
<gene>
    <name evidence="4" type="ORF">EV207_1135</name>
</gene>
<dbReference type="Pfam" id="PF21537">
    <property type="entry name" value="DUF1980_C"/>
    <property type="match status" value="1"/>
</dbReference>
<dbReference type="OrthoDB" id="9770408at2"/>
<proteinExistence type="predicted"/>
<reference evidence="4 5" key="1">
    <citation type="submission" date="2019-03" db="EMBL/GenBank/DDBJ databases">
        <title>Genomic Encyclopedia of Type Strains, Phase IV (KMG-IV): sequencing the most valuable type-strain genomes for metagenomic binning, comparative biology and taxonomic classification.</title>
        <authorList>
            <person name="Goeker M."/>
        </authorList>
    </citation>
    <scope>NUCLEOTIDE SEQUENCE [LARGE SCALE GENOMIC DNA]</scope>
    <source>
        <strain evidence="4 5">DSM 19377</strain>
    </source>
</reference>
<feature type="transmembrane region" description="Helical" evidence="1">
    <location>
        <begin position="31"/>
        <end position="51"/>
    </location>
</feature>
<keyword evidence="1" id="KW-0812">Transmembrane</keyword>
<comment type="caution">
    <text evidence="4">The sequence shown here is derived from an EMBL/GenBank/DDBJ whole genome shotgun (WGS) entry which is preliminary data.</text>
</comment>
<evidence type="ECO:0000259" key="3">
    <source>
        <dbReference type="Pfam" id="PF21537"/>
    </source>
</evidence>
<evidence type="ECO:0000259" key="2">
    <source>
        <dbReference type="Pfam" id="PF09323"/>
    </source>
</evidence>
<protein>
    <submittedName>
        <fullName evidence="4">Putative membrane protein</fullName>
    </submittedName>
</protein>
<keyword evidence="5" id="KW-1185">Reference proteome</keyword>
<feature type="transmembrane region" description="Helical" evidence="1">
    <location>
        <begin position="81"/>
        <end position="100"/>
    </location>
</feature>
<organism evidence="4 5">
    <name type="scientific">Scopulibacillus darangshiensis</name>
    <dbReference type="NCBI Taxonomy" id="442528"/>
    <lineage>
        <taxon>Bacteria</taxon>
        <taxon>Bacillati</taxon>
        <taxon>Bacillota</taxon>
        <taxon>Bacilli</taxon>
        <taxon>Bacillales</taxon>
        <taxon>Sporolactobacillaceae</taxon>
        <taxon>Scopulibacillus</taxon>
    </lineage>
</organism>
<dbReference type="InterPro" id="IPR015402">
    <property type="entry name" value="DUF1980"/>
</dbReference>
<keyword evidence="1" id="KW-0472">Membrane</keyword>